<dbReference type="SUPFAM" id="SSF49313">
    <property type="entry name" value="Cadherin-like"/>
    <property type="match status" value="7"/>
</dbReference>
<evidence type="ECO:0000256" key="1">
    <source>
        <dbReference type="ARBA" id="ARBA00003436"/>
    </source>
</evidence>
<name>A0A8D0P4L9_PIG</name>
<keyword evidence="10 13" id="KW-0472">Membrane</keyword>
<evidence type="ECO:0000256" key="11">
    <source>
        <dbReference type="ARBA" id="ARBA00023180"/>
    </source>
</evidence>
<dbReference type="GO" id="GO:0005509">
    <property type="term" value="F:calcium ion binding"/>
    <property type="evidence" value="ECO:0007669"/>
    <property type="project" value="UniProtKB-UniRule"/>
</dbReference>
<evidence type="ECO:0000256" key="13">
    <source>
        <dbReference type="SAM" id="Phobius"/>
    </source>
</evidence>
<dbReference type="FunFam" id="2.60.40.60:FF:000018">
    <property type="entry name" value="Protocadherin gamma c3"/>
    <property type="match status" value="1"/>
</dbReference>
<keyword evidence="8" id="KW-0130">Cell adhesion</keyword>
<dbReference type="InterPro" id="IPR002126">
    <property type="entry name" value="Cadherin-like_dom"/>
</dbReference>
<evidence type="ECO:0000256" key="5">
    <source>
        <dbReference type="ARBA" id="ARBA00022729"/>
    </source>
</evidence>
<feature type="domain" description="Cadherin" evidence="15">
    <location>
        <begin position="34"/>
        <end position="133"/>
    </location>
</feature>
<dbReference type="Pfam" id="PF08266">
    <property type="entry name" value="Cadherin_2"/>
    <property type="match status" value="1"/>
</dbReference>
<dbReference type="InterPro" id="IPR013164">
    <property type="entry name" value="Cadherin_N"/>
</dbReference>
<keyword evidence="5 14" id="KW-0732">Signal</keyword>
<evidence type="ECO:0000256" key="10">
    <source>
        <dbReference type="ARBA" id="ARBA00023136"/>
    </source>
</evidence>
<feature type="domain" description="Cadherin" evidence="15">
    <location>
        <begin position="304"/>
        <end position="408"/>
    </location>
</feature>
<dbReference type="FunFam" id="2.60.40.60:FF:000006">
    <property type="entry name" value="Protocadherin alpha 2"/>
    <property type="match status" value="1"/>
</dbReference>
<dbReference type="InterPro" id="IPR015919">
    <property type="entry name" value="Cadherin-like_sf"/>
</dbReference>
<evidence type="ECO:0000256" key="9">
    <source>
        <dbReference type="ARBA" id="ARBA00022989"/>
    </source>
</evidence>
<dbReference type="PROSITE" id="PS00232">
    <property type="entry name" value="CADHERIN_1"/>
    <property type="match status" value="3"/>
</dbReference>
<proteinExistence type="predicted"/>
<feature type="chain" id="PRO_5034607544" description="Cadherin domain-containing protein" evidence="14">
    <location>
        <begin position="25"/>
        <end position="935"/>
    </location>
</feature>
<reference evidence="16" key="1">
    <citation type="submission" date="2025-08" db="UniProtKB">
        <authorList>
            <consortium name="Ensembl"/>
        </authorList>
    </citation>
    <scope>IDENTIFICATION</scope>
</reference>
<dbReference type="Pfam" id="PF00028">
    <property type="entry name" value="Cadherin"/>
    <property type="match status" value="5"/>
</dbReference>
<feature type="signal peptide" evidence="14">
    <location>
        <begin position="1"/>
        <end position="24"/>
    </location>
</feature>
<keyword evidence="7 12" id="KW-0106">Calcium</keyword>
<evidence type="ECO:0000256" key="6">
    <source>
        <dbReference type="ARBA" id="ARBA00022737"/>
    </source>
</evidence>
<feature type="domain" description="Cadherin" evidence="15">
    <location>
        <begin position="514"/>
        <end position="623"/>
    </location>
</feature>
<keyword evidence="11" id="KW-0325">Glycoprotein</keyword>
<dbReference type="PRINTS" id="PR00205">
    <property type="entry name" value="CADHERIN"/>
</dbReference>
<evidence type="ECO:0000313" key="16">
    <source>
        <dbReference type="Ensembl" id="ENSSSCP00015028573.1"/>
    </source>
</evidence>
<comment type="subcellular location">
    <subcellularLocation>
        <location evidence="2">Cell membrane</location>
        <topology evidence="2">Single-pass type I membrane protein</topology>
    </subcellularLocation>
</comment>
<dbReference type="PANTHER" id="PTHR24028:SF72">
    <property type="entry name" value="PROTOCADHERIN GAMMA-A8"/>
    <property type="match status" value="1"/>
</dbReference>
<evidence type="ECO:0000256" key="12">
    <source>
        <dbReference type="PROSITE-ProRule" id="PRU00043"/>
    </source>
</evidence>
<evidence type="ECO:0000256" key="8">
    <source>
        <dbReference type="ARBA" id="ARBA00022889"/>
    </source>
</evidence>
<protein>
    <recommendedName>
        <fullName evidence="15">Cadherin domain-containing protein</fullName>
    </recommendedName>
</protein>
<dbReference type="AlphaFoldDB" id="A0A8D0P4L9"/>
<dbReference type="Pfam" id="PF16492">
    <property type="entry name" value="Cadherin_C_2"/>
    <property type="match status" value="1"/>
</dbReference>
<accession>A0A8D0P4L9</accession>
<feature type="domain" description="Cadherin" evidence="15">
    <location>
        <begin position="409"/>
        <end position="513"/>
    </location>
</feature>
<dbReference type="SMART" id="SM00112">
    <property type="entry name" value="CA"/>
    <property type="match status" value="6"/>
</dbReference>
<evidence type="ECO:0000256" key="2">
    <source>
        <dbReference type="ARBA" id="ARBA00004251"/>
    </source>
</evidence>
<evidence type="ECO:0000259" key="15">
    <source>
        <dbReference type="PROSITE" id="PS50268"/>
    </source>
</evidence>
<dbReference type="Proteomes" id="UP000694726">
    <property type="component" value="Unplaced"/>
</dbReference>
<dbReference type="FunFam" id="2.60.40.60:FF:000004">
    <property type="entry name" value="Protocadherin 1 gamma 2"/>
    <property type="match status" value="1"/>
</dbReference>
<keyword evidence="4 13" id="KW-0812">Transmembrane</keyword>
<dbReference type="PROSITE" id="PS50268">
    <property type="entry name" value="CADHERIN_2"/>
    <property type="match status" value="6"/>
</dbReference>
<evidence type="ECO:0000256" key="3">
    <source>
        <dbReference type="ARBA" id="ARBA00022475"/>
    </source>
</evidence>
<keyword evidence="6" id="KW-0677">Repeat</keyword>
<keyword evidence="9 13" id="KW-1133">Transmembrane helix</keyword>
<dbReference type="PANTHER" id="PTHR24028">
    <property type="entry name" value="CADHERIN-87A"/>
    <property type="match status" value="1"/>
</dbReference>
<sequence length="935" mass="101751">MAAPKNYLGSGELVLLCALLGALGEIGRGQIHYSVPEESDKGSVVGNISKDLGLESQELTKHGVRIVSRGRTQLFALNARSGSLVTAGRIDREELCAQSARCLVNINILVEDRVQLYGVEIEVTDINDNNPKFQVESLEVKINEIAAPGTRHPLPEAVDPDVGANALQSYQLSPMQLYGVEIEVTDINDNNPKFQVESLEVKINEIAAPGTRYPLPEAVDPDVGANALQSYQLSPSPHFSLDVQTGDDGTVRPELVLQRALDREEEAAHHLVLMASDGGDPRRSSTVHVRVTVLDTNDNAPVFAQPVYRVKVPENVPPGTLLLTVSASDPDEGTNGDVAYRFWKISEKQSPLFHLNEQTGEISAAKSLDYEECAFYDMEIQAEDGGGLKDQAKVLISVEDVNDNRPEVTVTSLFSPVLENTPPGTVIAFLNVHDRDSGKNGQVVCQTRDDLPFQLEKSINNYYRLVTWKHLDREETSLYNITVMASDLGTPSLSTEIHIALHVADTNDNPPSFPQTAYSTYIPENNPRGASIFSVAAHDPDSGNNAQVTYSLTQDSIMGAPLSSYVSINSDTGVLYALRSFDYEQIQDLQLLVTASDSGDPPLSSNVSLSLFILDQNDNAPEILYPMLPTDGSTGVELAPRSAEPGYLVTKVVAVDRDSGQNAWLSYRLLKASEPGLFAVGLHTGEVRTARALLDRDARKQSLVVAVQDHGQPPLSATVTLTVAVADSIPHVLTDLGSIKTPADSDDSDLTLYLVVAVAVVSCIFLAFVIVLLALRLWRWHKSSLLQASGSRLAGLPASNFVGIEGVQAFLQTYSHEVSLTSDSRKSHVIFPQPNYADTLISQESCEKNDSILTSIKDEGASVQVSSVLCLHLFLRGITFFINLCFEARCRRGSDPALLWLWCRLAATAPIRPLAWEPPYAEGAAQEIAKRQKIK</sequence>
<dbReference type="GO" id="GO:0005886">
    <property type="term" value="C:plasma membrane"/>
    <property type="evidence" value="ECO:0007669"/>
    <property type="project" value="UniProtKB-SubCell"/>
</dbReference>
<dbReference type="GO" id="GO:0007156">
    <property type="term" value="P:homophilic cell adhesion via plasma membrane adhesion molecules"/>
    <property type="evidence" value="ECO:0007669"/>
    <property type="project" value="InterPro"/>
</dbReference>
<keyword evidence="3" id="KW-1003">Cell membrane</keyword>
<evidence type="ECO:0000256" key="14">
    <source>
        <dbReference type="SAM" id="SignalP"/>
    </source>
</evidence>
<evidence type="ECO:0000256" key="7">
    <source>
        <dbReference type="ARBA" id="ARBA00022837"/>
    </source>
</evidence>
<dbReference type="InterPro" id="IPR032455">
    <property type="entry name" value="Cadherin_C"/>
</dbReference>
<organism evidence="16 17">
    <name type="scientific">Sus scrofa</name>
    <name type="common">Pig</name>
    <dbReference type="NCBI Taxonomy" id="9823"/>
    <lineage>
        <taxon>Eukaryota</taxon>
        <taxon>Metazoa</taxon>
        <taxon>Chordata</taxon>
        <taxon>Craniata</taxon>
        <taxon>Vertebrata</taxon>
        <taxon>Euteleostomi</taxon>
        <taxon>Mammalia</taxon>
        <taxon>Eutheria</taxon>
        <taxon>Laurasiatheria</taxon>
        <taxon>Artiodactyla</taxon>
        <taxon>Suina</taxon>
        <taxon>Suidae</taxon>
        <taxon>Sus</taxon>
    </lineage>
</organism>
<evidence type="ECO:0000256" key="4">
    <source>
        <dbReference type="ARBA" id="ARBA00022692"/>
    </source>
</evidence>
<feature type="domain" description="Cadherin" evidence="15">
    <location>
        <begin position="195"/>
        <end position="303"/>
    </location>
</feature>
<dbReference type="FunFam" id="2.60.40.60:FF:000002">
    <property type="entry name" value="Protocadherin alpha 2"/>
    <property type="match status" value="1"/>
</dbReference>
<comment type="function">
    <text evidence="1">Potential calcium-dependent cell-adhesion protein. May be involved in the establishment and maintenance of specific neuronal connections in the brain.</text>
</comment>
<feature type="domain" description="Cadherin" evidence="15">
    <location>
        <begin position="640"/>
        <end position="744"/>
    </location>
</feature>
<dbReference type="Gene3D" id="2.60.40.60">
    <property type="entry name" value="Cadherins"/>
    <property type="match status" value="7"/>
</dbReference>
<dbReference type="FunFam" id="2.60.40.60:FF:000129">
    <property type="entry name" value="protocadherin alpha-C2 isoform X1"/>
    <property type="match status" value="1"/>
</dbReference>
<evidence type="ECO:0000313" key="17">
    <source>
        <dbReference type="Proteomes" id="UP000694726"/>
    </source>
</evidence>
<dbReference type="InterPro" id="IPR050174">
    <property type="entry name" value="Protocadherin/Cadherin-CA"/>
</dbReference>
<dbReference type="CDD" id="cd11304">
    <property type="entry name" value="Cadherin_repeat"/>
    <property type="match status" value="6"/>
</dbReference>
<feature type="transmembrane region" description="Helical" evidence="13">
    <location>
        <begin position="750"/>
        <end position="775"/>
    </location>
</feature>
<dbReference type="FunFam" id="2.60.40.60:FF:000001">
    <property type="entry name" value="Protocadherin alpha 2"/>
    <property type="match status" value="1"/>
</dbReference>
<dbReference type="InterPro" id="IPR020894">
    <property type="entry name" value="Cadherin_CS"/>
</dbReference>
<dbReference type="Ensembl" id="ENSSSCT00015071276.1">
    <property type="protein sequence ID" value="ENSSSCP00015028573.1"/>
    <property type="gene ID" value="ENSSSCG00015053525.1"/>
</dbReference>